<evidence type="ECO:0000256" key="2">
    <source>
        <dbReference type="ARBA" id="ARBA00022448"/>
    </source>
</evidence>
<keyword evidence="7 9" id="KW-0472">Membrane</keyword>
<keyword evidence="6" id="KW-0811">Translocation</keyword>
<comment type="subcellular location">
    <subcellularLocation>
        <location evidence="8">Endomembrane system</location>
        <topology evidence="8">Single-pass membrane protein</topology>
    </subcellularLocation>
</comment>
<name>A0A832V2U2_9ARCH</name>
<dbReference type="Pfam" id="PF03911">
    <property type="entry name" value="Sec61_beta"/>
    <property type="match status" value="1"/>
</dbReference>
<keyword evidence="5 9" id="KW-1133">Transmembrane helix</keyword>
<keyword evidence="4" id="KW-0653">Protein transport</keyword>
<dbReference type="EMBL" id="DVAB01000048">
    <property type="protein sequence ID" value="HIK00926.1"/>
    <property type="molecule type" value="Genomic_DNA"/>
</dbReference>
<keyword evidence="2" id="KW-0813">Transport</keyword>
<dbReference type="Proteomes" id="UP000646946">
    <property type="component" value="Unassembled WGS sequence"/>
</dbReference>
<keyword evidence="3 9" id="KW-0812">Transmembrane</keyword>
<evidence type="ECO:0000256" key="5">
    <source>
        <dbReference type="ARBA" id="ARBA00022989"/>
    </source>
</evidence>
<evidence type="ECO:0000256" key="3">
    <source>
        <dbReference type="ARBA" id="ARBA00022692"/>
    </source>
</evidence>
<evidence type="ECO:0000256" key="8">
    <source>
        <dbReference type="ARBA" id="ARBA00037847"/>
    </source>
</evidence>
<reference evidence="10 11" key="1">
    <citation type="journal article" name="Nat. Commun.">
        <title>Undinarchaeota illuminate DPANN phylogeny and the impact of gene transfer on archaeal evolution.</title>
        <authorList>
            <person name="Dombrowski N."/>
            <person name="Williams T.A."/>
            <person name="Sun J."/>
            <person name="Woodcroft B.J."/>
            <person name="Lee J.H."/>
            <person name="Minh B.Q."/>
            <person name="Rinke C."/>
            <person name="Spang A."/>
        </authorList>
    </citation>
    <scope>NUCLEOTIDE SEQUENCE [LARGE SCALE GENOMIC DNA]</scope>
    <source>
        <strain evidence="10">MAG_bin1129</strain>
    </source>
</reference>
<evidence type="ECO:0000256" key="7">
    <source>
        <dbReference type="ARBA" id="ARBA00023136"/>
    </source>
</evidence>
<comment type="similarity">
    <text evidence="1">Belongs to the SEC61-beta family.</text>
</comment>
<evidence type="ECO:0000256" key="9">
    <source>
        <dbReference type="SAM" id="Phobius"/>
    </source>
</evidence>
<accession>A0A832V2U2</accession>
<gene>
    <name evidence="10" type="ORF">H1016_05325</name>
</gene>
<dbReference type="AlphaFoldDB" id="A0A832V2U2"/>
<feature type="transmembrane region" description="Helical" evidence="9">
    <location>
        <begin position="32"/>
        <end position="55"/>
    </location>
</feature>
<dbReference type="GO" id="GO:0015031">
    <property type="term" value="P:protein transport"/>
    <property type="evidence" value="ECO:0007669"/>
    <property type="project" value="UniProtKB-KW"/>
</dbReference>
<proteinExistence type="inferred from homology"/>
<evidence type="ECO:0000256" key="1">
    <source>
        <dbReference type="ARBA" id="ARBA00006103"/>
    </source>
</evidence>
<evidence type="ECO:0000313" key="11">
    <source>
        <dbReference type="Proteomes" id="UP000646946"/>
    </source>
</evidence>
<evidence type="ECO:0000256" key="4">
    <source>
        <dbReference type="ARBA" id="ARBA00022927"/>
    </source>
</evidence>
<dbReference type="InterPro" id="IPR016482">
    <property type="entry name" value="SecG/Sec61-beta/Sbh"/>
</dbReference>
<organism evidence="10 11">
    <name type="scientific">Candidatus Naiadarchaeum limnaeum</name>
    <dbReference type="NCBI Taxonomy" id="2756139"/>
    <lineage>
        <taxon>Archaea</taxon>
        <taxon>Candidatus Undinarchaeota</taxon>
        <taxon>Candidatus Undinarchaeia</taxon>
        <taxon>Candidatus Naiadarchaeales</taxon>
        <taxon>Candidatus Naiadarchaeaceae</taxon>
        <taxon>Candidatus Naiadarchaeum</taxon>
    </lineage>
</organism>
<comment type="caution">
    <text evidence="10">The sequence shown here is derived from an EMBL/GenBank/DDBJ whole genome shotgun (WGS) entry which is preliminary data.</text>
</comment>
<sequence length="56" mass="6170">MAEKIRLPSSEGGLVRYSDEDYPSKLQLKPEYIIGFAIAVIVIFAYLAAFGGSLFN</sequence>
<keyword evidence="11" id="KW-1185">Reference proteome</keyword>
<evidence type="ECO:0000256" key="6">
    <source>
        <dbReference type="ARBA" id="ARBA00023010"/>
    </source>
</evidence>
<evidence type="ECO:0000313" key="10">
    <source>
        <dbReference type="EMBL" id="HIK00926.1"/>
    </source>
</evidence>
<protein>
    <submittedName>
        <fullName evidence="10">Preprotein translocase subunit Sec61beta</fullName>
    </submittedName>
</protein>
<dbReference type="GO" id="GO:0012505">
    <property type="term" value="C:endomembrane system"/>
    <property type="evidence" value="ECO:0007669"/>
    <property type="project" value="UniProtKB-SubCell"/>
</dbReference>